<dbReference type="Proteomes" id="UP000230340">
    <property type="component" value="Unassembled WGS sequence"/>
</dbReference>
<evidence type="ECO:0000313" key="4">
    <source>
        <dbReference type="Proteomes" id="UP000230340"/>
    </source>
</evidence>
<feature type="domain" description="SpoVT-AbrB" evidence="2">
    <location>
        <begin position="2"/>
        <end position="47"/>
    </location>
</feature>
<keyword evidence="1" id="KW-0238">DNA-binding</keyword>
<dbReference type="SUPFAM" id="SSF89447">
    <property type="entry name" value="AbrB/MazE/MraZ-like"/>
    <property type="match status" value="1"/>
</dbReference>
<dbReference type="SMART" id="SM00966">
    <property type="entry name" value="SpoVT_AbrB"/>
    <property type="match status" value="1"/>
</dbReference>
<dbReference type="NCBIfam" id="TIGR01439">
    <property type="entry name" value="lp_hng_hel_AbrB"/>
    <property type="match status" value="1"/>
</dbReference>
<comment type="caution">
    <text evidence="3">The sequence shown here is derived from an EMBL/GenBank/DDBJ whole genome shotgun (WGS) entry which is preliminary data.</text>
</comment>
<dbReference type="PROSITE" id="PS51740">
    <property type="entry name" value="SPOVT_ABRB"/>
    <property type="match status" value="1"/>
</dbReference>
<dbReference type="Gene3D" id="2.10.260.10">
    <property type="match status" value="1"/>
</dbReference>
<evidence type="ECO:0000256" key="1">
    <source>
        <dbReference type="PROSITE-ProRule" id="PRU01076"/>
    </source>
</evidence>
<gene>
    <name evidence="3" type="ORF">COT49_02000</name>
</gene>
<evidence type="ECO:0000259" key="2">
    <source>
        <dbReference type="PROSITE" id="PS51740"/>
    </source>
</evidence>
<reference evidence="4" key="1">
    <citation type="submission" date="2017-09" db="EMBL/GenBank/DDBJ databases">
        <title>Depth-based differentiation of microbial function through sediment-hosted aquifers and enrichment of novel symbionts in the deep terrestrial subsurface.</title>
        <authorList>
            <person name="Probst A.J."/>
            <person name="Ladd B."/>
            <person name="Jarett J.K."/>
            <person name="Geller-Mcgrath D.E."/>
            <person name="Sieber C.M.K."/>
            <person name="Emerson J.B."/>
            <person name="Anantharaman K."/>
            <person name="Thomas B.C."/>
            <person name="Malmstrom R."/>
            <person name="Stieglmeier M."/>
            <person name="Klingl A."/>
            <person name="Woyke T."/>
            <person name="Ryan C.M."/>
            <person name="Banfield J.F."/>
        </authorList>
    </citation>
    <scope>NUCLEOTIDE SEQUENCE [LARGE SCALE GENOMIC DNA]</scope>
</reference>
<sequence>MTYAATVTQKGQVTIPAQIRRRLNVRPYQKVNFVEKEDTFYIEPHRDFLSLKGSIKSKIKYSDFMADKKVLKYIANEYKKENTR</sequence>
<dbReference type="InterPro" id="IPR007159">
    <property type="entry name" value="SpoVT-AbrB_dom"/>
</dbReference>
<dbReference type="GO" id="GO:0003677">
    <property type="term" value="F:DNA binding"/>
    <property type="evidence" value="ECO:0007669"/>
    <property type="project" value="UniProtKB-UniRule"/>
</dbReference>
<dbReference type="Pfam" id="PF04014">
    <property type="entry name" value="MazE_antitoxin"/>
    <property type="match status" value="1"/>
</dbReference>
<proteinExistence type="predicted"/>
<name>A0A2H0XG21_UNCKA</name>
<dbReference type="AlphaFoldDB" id="A0A2H0XG21"/>
<organism evidence="3 4">
    <name type="scientific">candidate division WWE3 bacterium CG08_land_8_20_14_0_20_40_13</name>
    <dbReference type="NCBI Taxonomy" id="1975084"/>
    <lineage>
        <taxon>Bacteria</taxon>
        <taxon>Katanobacteria</taxon>
    </lineage>
</organism>
<accession>A0A2H0XG21</accession>
<evidence type="ECO:0000313" key="3">
    <source>
        <dbReference type="EMBL" id="PIS23079.1"/>
    </source>
</evidence>
<dbReference type="InterPro" id="IPR037914">
    <property type="entry name" value="SpoVT-AbrB_sf"/>
</dbReference>
<dbReference type="EMBL" id="PEYT01000016">
    <property type="protein sequence ID" value="PIS23079.1"/>
    <property type="molecule type" value="Genomic_DNA"/>
</dbReference>
<protein>
    <recommendedName>
        <fullName evidence="2">SpoVT-AbrB domain-containing protein</fullName>
    </recommendedName>
</protein>